<dbReference type="AlphaFoldDB" id="A0AAD9Z0X5"/>
<sequence length="245" mass="27488">MAFRRPSLEEGIRRTREAEEVAQQSDTPNLQLAPATTSNAQAPPIPANLPNQTMRSSMTPPPHSAVLFNQPQSARQSRSPPLRPLSHRTRDPLRNTNPQDDQEPATVRRETADREIRERLADYQRCRIAECEAALQDVAAVEGQVHRLSIQPAMGDATSVEEPPEFSSLEDLREHELRSNIWSRYVRVPIYNPLTDRWTVQETYILNGFGHDPDNDPALQEMLAALGWSVSSAEGPTDSVEESHA</sequence>
<feature type="compositionally biased region" description="Polar residues" evidence="1">
    <location>
        <begin position="22"/>
        <end position="41"/>
    </location>
</feature>
<dbReference type="EMBL" id="JASNWA010000010">
    <property type="protein sequence ID" value="KAK3168906.1"/>
    <property type="molecule type" value="Genomic_DNA"/>
</dbReference>
<evidence type="ECO:0000313" key="2">
    <source>
        <dbReference type="EMBL" id="KAK3168906.1"/>
    </source>
</evidence>
<protein>
    <submittedName>
        <fullName evidence="2">Uncharacterized protein</fullName>
    </submittedName>
</protein>
<feature type="region of interest" description="Disordered" evidence="1">
    <location>
        <begin position="1"/>
        <end position="113"/>
    </location>
</feature>
<evidence type="ECO:0000313" key="3">
    <source>
        <dbReference type="Proteomes" id="UP001276659"/>
    </source>
</evidence>
<comment type="caution">
    <text evidence="2">The sequence shown here is derived from an EMBL/GenBank/DDBJ whole genome shotgun (WGS) entry which is preliminary data.</text>
</comment>
<gene>
    <name evidence="2" type="ORF">OEA41_005354</name>
</gene>
<dbReference type="Proteomes" id="UP001276659">
    <property type="component" value="Unassembled WGS sequence"/>
</dbReference>
<keyword evidence="3" id="KW-1185">Reference proteome</keyword>
<reference evidence="2" key="1">
    <citation type="submission" date="2022-11" db="EMBL/GenBank/DDBJ databases">
        <title>Chromosomal genome sequence assembly and mating type (MAT) locus characterization of the leprose asexual lichenized fungus Lepraria neglecta (Nyl.) Erichsen.</title>
        <authorList>
            <person name="Allen J.L."/>
            <person name="Pfeffer B."/>
        </authorList>
    </citation>
    <scope>NUCLEOTIDE SEQUENCE</scope>
    <source>
        <strain evidence="2">Allen 5258</strain>
    </source>
</reference>
<feature type="compositionally biased region" description="Polar residues" evidence="1">
    <location>
        <begin position="49"/>
        <end position="58"/>
    </location>
</feature>
<feature type="compositionally biased region" description="Polar residues" evidence="1">
    <location>
        <begin position="67"/>
        <end position="79"/>
    </location>
</feature>
<accession>A0AAD9Z0X5</accession>
<proteinExistence type="predicted"/>
<organism evidence="2 3">
    <name type="scientific">Lepraria neglecta</name>
    <dbReference type="NCBI Taxonomy" id="209136"/>
    <lineage>
        <taxon>Eukaryota</taxon>
        <taxon>Fungi</taxon>
        <taxon>Dikarya</taxon>
        <taxon>Ascomycota</taxon>
        <taxon>Pezizomycotina</taxon>
        <taxon>Lecanoromycetes</taxon>
        <taxon>OSLEUM clade</taxon>
        <taxon>Lecanoromycetidae</taxon>
        <taxon>Lecanorales</taxon>
        <taxon>Lecanorineae</taxon>
        <taxon>Stereocaulaceae</taxon>
        <taxon>Lepraria</taxon>
    </lineage>
</organism>
<evidence type="ECO:0000256" key="1">
    <source>
        <dbReference type="SAM" id="MobiDB-lite"/>
    </source>
</evidence>
<feature type="compositionally biased region" description="Basic and acidic residues" evidence="1">
    <location>
        <begin position="1"/>
        <end position="19"/>
    </location>
</feature>
<name>A0AAD9Z0X5_9LECA</name>